<evidence type="ECO:0000256" key="1">
    <source>
        <dbReference type="SAM" id="MobiDB-lite"/>
    </source>
</evidence>
<protein>
    <submittedName>
        <fullName evidence="2">Uncharacterized protein</fullName>
    </submittedName>
</protein>
<feature type="compositionally biased region" description="Basic and acidic residues" evidence="1">
    <location>
        <begin position="9"/>
        <end position="20"/>
    </location>
</feature>
<dbReference type="Proteomes" id="UP000036947">
    <property type="component" value="Unassembled WGS sequence"/>
</dbReference>
<comment type="caution">
    <text evidence="2">The sequence shown here is derived from an EMBL/GenBank/DDBJ whole genome shotgun (WGS) entry which is preliminary data.</text>
</comment>
<gene>
    <name evidence="2" type="ORF">TOPH_02360</name>
</gene>
<reference evidence="2 3" key="1">
    <citation type="journal article" date="2015" name="BMC Genomics">
        <title>The genome of the truffle-parasite Tolypocladium ophioglossoides and the evolution of antifungal peptaibiotics.</title>
        <authorList>
            <person name="Quandt C.A."/>
            <person name="Bushley K.E."/>
            <person name="Spatafora J.W."/>
        </authorList>
    </citation>
    <scope>NUCLEOTIDE SEQUENCE [LARGE SCALE GENOMIC DNA]</scope>
    <source>
        <strain evidence="2 3">CBS 100239</strain>
    </source>
</reference>
<keyword evidence="3" id="KW-1185">Reference proteome</keyword>
<sequence>PSLAQSGEVRWELKSGEAKPNDQSNLPANGVAVAAGPEKAVEVAPRTGDQRGRQGCLVLLSADTSPTINTIKRLLASLHGSRRAAAVSPGCLVTLHRRWQRAGTGEQEMDKERRGSDVLFVVERGLLRHVPVCRSPSLTRERAVLMWWMAYGLSRQNKRPAKLNGASPALVAQRPAETLFPTSQTPRPNATAKRHGQLPRPTACEANCWRQTRETDPNVHLAHGHFVIRCAISYRLGTGHGEIAEALCQYDAQLRSHPSCPLYSLSCSDGCFSVIAAQPWAYVLSPYARSQQTNQVRIRNSIPRIQCP</sequence>
<organism evidence="2 3">
    <name type="scientific">Tolypocladium ophioglossoides (strain CBS 100239)</name>
    <name type="common">Snaketongue truffleclub</name>
    <name type="synonym">Elaphocordyceps ophioglossoides</name>
    <dbReference type="NCBI Taxonomy" id="1163406"/>
    <lineage>
        <taxon>Eukaryota</taxon>
        <taxon>Fungi</taxon>
        <taxon>Dikarya</taxon>
        <taxon>Ascomycota</taxon>
        <taxon>Pezizomycotina</taxon>
        <taxon>Sordariomycetes</taxon>
        <taxon>Hypocreomycetidae</taxon>
        <taxon>Hypocreales</taxon>
        <taxon>Ophiocordycipitaceae</taxon>
        <taxon>Tolypocladium</taxon>
    </lineage>
</organism>
<feature type="region of interest" description="Disordered" evidence="1">
    <location>
        <begin position="1"/>
        <end position="29"/>
    </location>
</feature>
<evidence type="ECO:0000313" key="3">
    <source>
        <dbReference type="Proteomes" id="UP000036947"/>
    </source>
</evidence>
<feature type="non-terminal residue" evidence="2">
    <location>
        <position position="1"/>
    </location>
</feature>
<name>A0A0L0NG02_TOLOC</name>
<dbReference type="AlphaFoldDB" id="A0A0L0NG02"/>
<proteinExistence type="predicted"/>
<accession>A0A0L0NG02</accession>
<evidence type="ECO:0000313" key="2">
    <source>
        <dbReference type="EMBL" id="KND93057.1"/>
    </source>
</evidence>
<dbReference type="EMBL" id="LFRF01000004">
    <property type="protein sequence ID" value="KND93057.1"/>
    <property type="molecule type" value="Genomic_DNA"/>
</dbReference>